<dbReference type="Proteomes" id="UP000177913">
    <property type="component" value="Unassembled WGS sequence"/>
</dbReference>
<organism evidence="1 2">
    <name type="scientific">Candidatus Roizmanbacteria bacterium RIFCSPHIGHO2_02_FULL_38_11</name>
    <dbReference type="NCBI Taxonomy" id="1802039"/>
    <lineage>
        <taxon>Bacteria</taxon>
        <taxon>Candidatus Roizmaniibacteriota</taxon>
    </lineage>
</organism>
<comment type="caution">
    <text evidence="1">The sequence shown here is derived from an EMBL/GenBank/DDBJ whole genome shotgun (WGS) entry which is preliminary data.</text>
</comment>
<accession>A0A1F7H0E0</accession>
<name>A0A1F7H0E0_9BACT</name>
<sequence>MQEASSEGLALSKAKQITSALRNNQYITFVGAPANTAGPLDFLKRMAQRRGKKVIELDIGPDGLQTTEEAFSLIANGLKELSIEFSRTTGSLALIDLSRNLNRLKDSDYLFVLNNIHNLMTNPAVGENILLYIRSLYHERATGKFKNIQFALVGEKHPTDIKPENSRLTEFNIGVRFDF</sequence>
<gene>
    <name evidence="1" type="ORF">A3C25_01380</name>
</gene>
<proteinExistence type="predicted"/>
<dbReference type="AlphaFoldDB" id="A0A1F7H0E0"/>
<reference evidence="1 2" key="1">
    <citation type="journal article" date="2016" name="Nat. Commun.">
        <title>Thousands of microbial genomes shed light on interconnected biogeochemical processes in an aquifer system.</title>
        <authorList>
            <person name="Anantharaman K."/>
            <person name="Brown C.T."/>
            <person name="Hug L.A."/>
            <person name="Sharon I."/>
            <person name="Castelle C.J."/>
            <person name="Probst A.J."/>
            <person name="Thomas B.C."/>
            <person name="Singh A."/>
            <person name="Wilkins M.J."/>
            <person name="Karaoz U."/>
            <person name="Brodie E.L."/>
            <person name="Williams K.H."/>
            <person name="Hubbard S.S."/>
            <person name="Banfield J.F."/>
        </authorList>
    </citation>
    <scope>NUCLEOTIDE SEQUENCE [LARGE SCALE GENOMIC DNA]</scope>
</reference>
<evidence type="ECO:0000313" key="1">
    <source>
        <dbReference type="EMBL" id="OGK24877.1"/>
    </source>
</evidence>
<evidence type="ECO:0000313" key="2">
    <source>
        <dbReference type="Proteomes" id="UP000177913"/>
    </source>
</evidence>
<dbReference type="EMBL" id="MFZO01000026">
    <property type="protein sequence ID" value="OGK24877.1"/>
    <property type="molecule type" value="Genomic_DNA"/>
</dbReference>
<protein>
    <submittedName>
        <fullName evidence="1">Uncharacterized protein</fullName>
    </submittedName>
</protein>